<proteinExistence type="inferred from homology"/>
<sequence>MLYELIAVVRGQSLQEVKDIARSAGLLVLHNGGVVRGYTNWERLLLPKRTLAHQAYHTHGQYFVMRFDSNAITQKEIKRTLGLDPRMINFSVVKLGEKLEEVAAVGGQTFSMRFT</sequence>
<organism evidence="2 3">
    <name type="scientific">Discina gigas</name>
    <dbReference type="NCBI Taxonomy" id="1032678"/>
    <lineage>
        <taxon>Eukaryota</taxon>
        <taxon>Fungi</taxon>
        <taxon>Dikarya</taxon>
        <taxon>Ascomycota</taxon>
        <taxon>Pezizomycotina</taxon>
        <taxon>Pezizomycetes</taxon>
        <taxon>Pezizales</taxon>
        <taxon>Discinaceae</taxon>
        <taxon>Discina</taxon>
    </lineage>
</organism>
<dbReference type="Gene3D" id="3.30.70.60">
    <property type="match status" value="1"/>
</dbReference>
<evidence type="ECO:0000256" key="1">
    <source>
        <dbReference type="ARBA" id="ARBA00009512"/>
    </source>
</evidence>
<dbReference type="CDD" id="cd15465">
    <property type="entry name" value="bS6_mito"/>
    <property type="match status" value="1"/>
</dbReference>
<keyword evidence="3" id="KW-1185">Reference proteome</keyword>
<dbReference type="InterPro" id="IPR000529">
    <property type="entry name" value="Ribosomal_bS6"/>
</dbReference>
<comment type="caution">
    <text evidence="2">The sequence shown here is derived from an EMBL/GenBank/DDBJ whole genome shotgun (WGS) entry which is preliminary data.</text>
</comment>
<name>A0ABR3GII9_9PEZI</name>
<reference evidence="2 3" key="1">
    <citation type="submission" date="2024-02" db="EMBL/GenBank/DDBJ databases">
        <title>Discinaceae phylogenomics.</title>
        <authorList>
            <person name="Dirks A.C."/>
            <person name="James T.Y."/>
        </authorList>
    </citation>
    <scope>NUCLEOTIDE SEQUENCE [LARGE SCALE GENOMIC DNA]</scope>
    <source>
        <strain evidence="2 3">ACD0624</strain>
    </source>
</reference>
<comment type="similarity">
    <text evidence="1">Belongs to the bacterial ribosomal protein bS6 family.</text>
</comment>
<dbReference type="PANTHER" id="PTHR21011">
    <property type="entry name" value="MITOCHONDRIAL 28S RIBOSOMAL PROTEIN S6"/>
    <property type="match status" value="1"/>
</dbReference>
<dbReference type="PANTHER" id="PTHR21011:SF1">
    <property type="entry name" value="SMALL RIBOSOMAL SUBUNIT PROTEIN BS6M"/>
    <property type="match status" value="1"/>
</dbReference>
<evidence type="ECO:0000313" key="2">
    <source>
        <dbReference type="EMBL" id="KAL0635381.1"/>
    </source>
</evidence>
<gene>
    <name evidence="2" type="primary">MRP17</name>
    <name evidence="2" type="ORF">Q9L58_005679</name>
</gene>
<dbReference type="EMBL" id="JBBBZM010000071">
    <property type="protein sequence ID" value="KAL0635381.1"/>
    <property type="molecule type" value="Genomic_DNA"/>
</dbReference>
<dbReference type="Pfam" id="PF01250">
    <property type="entry name" value="Ribosomal_S6"/>
    <property type="match status" value="1"/>
</dbReference>
<dbReference type="InterPro" id="IPR014717">
    <property type="entry name" value="Transl_elong_EF1B/ribsomal_bS6"/>
</dbReference>
<protein>
    <submittedName>
        <fullName evidence="2">Mitochondrial ribosomal small subunit component</fullName>
    </submittedName>
</protein>
<accession>A0ABR3GII9</accession>
<dbReference type="SUPFAM" id="SSF54995">
    <property type="entry name" value="Ribosomal protein S6"/>
    <property type="match status" value="1"/>
</dbReference>
<dbReference type="InterPro" id="IPR035980">
    <property type="entry name" value="Ribosomal_bS6_sf"/>
</dbReference>
<evidence type="ECO:0000313" key="3">
    <source>
        <dbReference type="Proteomes" id="UP001447188"/>
    </source>
</evidence>
<dbReference type="Proteomes" id="UP001447188">
    <property type="component" value="Unassembled WGS sequence"/>
</dbReference>